<evidence type="ECO:0000313" key="2">
    <source>
        <dbReference type="Proteomes" id="UP000248806"/>
    </source>
</evidence>
<accession>A0A326U6C5</accession>
<proteinExistence type="predicted"/>
<sequence length="326" mass="36846">MNRRSALRLMGIVGLNAVSDAWSNDLLSMYERGVLACLDLYYSGHTRQVEAILPLYLQQCAALAQQSGPLQIPAARLAAIAYIISCEVATDREDYSAAAMAGRRAILYAQAAGNHELQIAALLRLIDYHFHLCSSQPLLIDVHSKNAIQCFEQAESLFTATMSPLLKGRVYAGAAELYAMRGQLQESMRFMGLAYESYPRIPEEDPFYPYIRASRYSLYVFGDAQSRLFLHQPDEAARALEAMEKESNDPEREPITKVDLLYYQAEIQRQREEREAYVAALVEAAELARKINSRLYFNKLAASYYRAKQRWGKDPSLSAVEDVFQL</sequence>
<dbReference type="RefSeq" id="WP_246046257.1">
    <property type="nucleotide sequence ID" value="NZ_BIFX01000001.1"/>
</dbReference>
<evidence type="ECO:0008006" key="3">
    <source>
        <dbReference type="Google" id="ProtNLM"/>
    </source>
</evidence>
<reference evidence="1 2" key="1">
    <citation type="submission" date="2018-06" db="EMBL/GenBank/DDBJ databases">
        <title>Genomic Encyclopedia of Archaeal and Bacterial Type Strains, Phase II (KMG-II): from individual species to whole genera.</title>
        <authorList>
            <person name="Goeker M."/>
        </authorList>
    </citation>
    <scope>NUCLEOTIDE SEQUENCE [LARGE SCALE GENOMIC DNA]</scope>
    <source>
        <strain evidence="1 2">ATCC BAA-1881</strain>
    </source>
</reference>
<dbReference type="Proteomes" id="UP000248806">
    <property type="component" value="Unassembled WGS sequence"/>
</dbReference>
<dbReference type="AlphaFoldDB" id="A0A326U6C5"/>
<name>A0A326U6C5_THEHA</name>
<comment type="caution">
    <text evidence="1">The sequence shown here is derived from an EMBL/GenBank/DDBJ whole genome shotgun (WGS) entry which is preliminary data.</text>
</comment>
<dbReference type="SUPFAM" id="SSF48452">
    <property type="entry name" value="TPR-like"/>
    <property type="match status" value="1"/>
</dbReference>
<evidence type="ECO:0000313" key="1">
    <source>
        <dbReference type="EMBL" id="PZW28514.1"/>
    </source>
</evidence>
<gene>
    <name evidence="1" type="ORF">EI42_03268</name>
</gene>
<dbReference type="EMBL" id="QKUF01000010">
    <property type="protein sequence ID" value="PZW28514.1"/>
    <property type="molecule type" value="Genomic_DNA"/>
</dbReference>
<keyword evidence="2" id="KW-1185">Reference proteome</keyword>
<organism evidence="1 2">
    <name type="scientific">Thermosporothrix hazakensis</name>
    <dbReference type="NCBI Taxonomy" id="644383"/>
    <lineage>
        <taxon>Bacteria</taxon>
        <taxon>Bacillati</taxon>
        <taxon>Chloroflexota</taxon>
        <taxon>Ktedonobacteria</taxon>
        <taxon>Ktedonobacterales</taxon>
        <taxon>Thermosporotrichaceae</taxon>
        <taxon>Thermosporothrix</taxon>
    </lineage>
</organism>
<protein>
    <recommendedName>
        <fullName evidence="3">Tetratricopeptide repeat protein</fullName>
    </recommendedName>
</protein>
<dbReference type="InterPro" id="IPR011990">
    <property type="entry name" value="TPR-like_helical_dom_sf"/>
</dbReference>